<gene>
    <name evidence="1" type="ORF">NQ317_008375</name>
</gene>
<sequence length="121" mass="14137">MIVDTEIHVVPYSNFNLLFFTCSYDLRKYGDVGIITDNLKCTEHVESNMDGSWTKKLRELCILYTTNFDLEHISNNYANKSDELIRNLCQGSGIYRDCQNVEKHYPIENLQFFLECSNCDC</sequence>
<accession>A0ABQ9K666</accession>
<dbReference type="Proteomes" id="UP001162164">
    <property type="component" value="Unassembled WGS sequence"/>
</dbReference>
<evidence type="ECO:0000313" key="2">
    <source>
        <dbReference type="Proteomes" id="UP001162164"/>
    </source>
</evidence>
<keyword evidence="2" id="KW-1185">Reference proteome</keyword>
<organism evidence="1 2">
    <name type="scientific">Molorchus minor</name>
    <dbReference type="NCBI Taxonomy" id="1323400"/>
    <lineage>
        <taxon>Eukaryota</taxon>
        <taxon>Metazoa</taxon>
        <taxon>Ecdysozoa</taxon>
        <taxon>Arthropoda</taxon>
        <taxon>Hexapoda</taxon>
        <taxon>Insecta</taxon>
        <taxon>Pterygota</taxon>
        <taxon>Neoptera</taxon>
        <taxon>Endopterygota</taxon>
        <taxon>Coleoptera</taxon>
        <taxon>Polyphaga</taxon>
        <taxon>Cucujiformia</taxon>
        <taxon>Chrysomeloidea</taxon>
        <taxon>Cerambycidae</taxon>
        <taxon>Lamiinae</taxon>
        <taxon>Monochamini</taxon>
        <taxon>Molorchus</taxon>
    </lineage>
</organism>
<protein>
    <submittedName>
        <fullName evidence="1">Uncharacterized protein</fullName>
    </submittedName>
</protein>
<evidence type="ECO:0000313" key="1">
    <source>
        <dbReference type="EMBL" id="KAJ8985344.1"/>
    </source>
</evidence>
<dbReference type="EMBL" id="JAPWTJ010000016">
    <property type="protein sequence ID" value="KAJ8985344.1"/>
    <property type="molecule type" value="Genomic_DNA"/>
</dbReference>
<proteinExistence type="predicted"/>
<reference evidence="1" key="1">
    <citation type="journal article" date="2023" name="Insect Mol. Biol.">
        <title>Genome sequencing provides insights into the evolution of gene families encoding plant cell wall-degrading enzymes in longhorned beetles.</title>
        <authorList>
            <person name="Shin N.R."/>
            <person name="Okamura Y."/>
            <person name="Kirsch R."/>
            <person name="Pauchet Y."/>
        </authorList>
    </citation>
    <scope>NUCLEOTIDE SEQUENCE</scope>
    <source>
        <strain evidence="1">MMC_N1</strain>
    </source>
</reference>
<comment type="caution">
    <text evidence="1">The sequence shown here is derived from an EMBL/GenBank/DDBJ whole genome shotgun (WGS) entry which is preliminary data.</text>
</comment>
<name>A0ABQ9K666_9CUCU</name>